<dbReference type="Gene3D" id="2.40.70.10">
    <property type="entry name" value="Acid Proteases"/>
    <property type="match status" value="1"/>
</dbReference>
<dbReference type="InterPro" id="IPR021109">
    <property type="entry name" value="Peptidase_aspartic_dom_sf"/>
</dbReference>
<sequence length="591" mass="66425">MQLLAYLLQAAGHVLLLDWTTTKQFLSHFYWMLWWLATKLADREIEAFPVRNIHLSVEVTHSRFHLGSEEHKAVGVDLLPFANIVYSNLEVTDDSAIAQGNNHCYEHEHESTGRNPTDSHMGYEQEERYEDLRERNQAPDMYGSRRNYATTHNPRRNESEFMHRERTTEPRCRQEQRTAGSLDPLIVLVQGLLDRLDHRTGESSEQRPSSSPDYLKMAEEEGMTDGLGVAQICVTLVVKGHYANSFPHKRQVTLPAPPTRLAIEPTPKRQAVGKQVKALELGKPEPQQPHQGPIRAIVKVRVSIRTPRNHNLHAVSCVLGIPIHVGSMVYPADLLVVPLGQHEVILGMDCLSRYYTQLNCGRGRITLEEKGQPSTKYYGICPSSGVSLVSALRVKKDLIKGEVYLVTLTTLGGDLKEGTQLEEIPVGEKYSDELVKAEPVPPCLRGRTIHVISEGPETYSVNHATIQENARDIWGNSERVKSEYPETDEITFTAEEREGVLVPHHDALVISLTIANCLVKRILVDSGSSSNIIFQTAYQGLGLEEKALIRKANPLVRFSGVSLRRNKSRPLRPRKSSPKFRTQRTGSRGYG</sequence>
<protein>
    <submittedName>
        <fullName evidence="2">Uncharacterized protein</fullName>
    </submittedName>
</protein>
<feature type="compositionally biased region" description="Basic and acidic residues" evidence="1">
    <location>
        <begin position="155"/>
        <end position="176"/>
    </location>
</feature>
<reference evidence="2" key="1">
    <citation type="submission" date="2019-12" db="EMBL/GenBank/DDBJ databases">
        <title>Genome sequencing and annotation of Brassica cretica.</title>
        <authorList>
            <person name="Studholme D.J."/>
            <person name="Sarris P.F."/>
        </authorList>
    </citation>
    <scope>NUCLEOTIDE SEQUENCE</scope>
    <source>
        <strain evidence="2">PFS-102/07</strain>
        <tissue evidence="2">Leaf</tissue>
    </source>
</reference>
<feature type="region of interest" description="Disordered" evidence="1">
    <location>
        <begin position="566"/>
        <end position="591"/>
    </location>
</feature>
<feature type="compositionally biased region" description="Basic residues" evidence="1">
    <location>
        <begin position="566"/>
        <end position="582"/>
    </location>
</feature>
<dbReference type="EMBL" id="QGKY02000190">
    <property type="protein sequence ID" value="KAF2590547.1"/>
    <property type="molecule type" value="Genomic_DNA"/>
</dbReference>
<dbReference type="AlphaFoldDB" id="A0A8S9K9V3"/>
<evidence type="ECO:0000256" key="1">
    <source>
        <dbReference type="SAM" id="MobiDB-lite"/>
    </source>
</evidence>
<accession>A0A8S9K9V3</accession>
<comment type="caution">
    <text evidence="2">The sequence shown here is derived from an EMBL/GenBank/DDBJ whole genome shotgun (WGS) entry which is preliminary data.</text>
</comment>
<name>A0A8S9K9V3_BRACR</name>
<dbReference type="PANTHER" id="PTHR33240:SF8">
    <property type="entry name" value="OS03G0439900 PROTEIN"/>
    <property type="match status" value="1"/>
</dbReference>
<gene>
    <name evidence="2" type="ORF">F2Q70_00039489</name>
</gene>
<organism evidence="2">
    <name type="scientific">Brassica cretica</name>
    <name type="common">Mustard</name>
    <dbReference type="NCBI Taxonomy" id="69181"/>
    <lineage>
        <taxon>Eukaryota</taxon>
        <taxon>Viridiplantae</taxon>
        <taxon>Streptophyta</taxon>
        <taxon>Embryophyta</taxon>
        <taxon>Tracheophyta</taxon>
        <taxon>Spermatophyta</taxon>
        <taxon>Magnoliopsida</taxon>
        <taxon>eudicotyledons</taxon>
        <taxon>Gunneridae</taxon>
        <taxon>Pentapetalae</taxon>
        <taxon>rosids</taxon>
        <taxon>malvids</taxon>
        <taxon>Brassicales</taxon>
        <taxon>Brassicaceae</taxon>
        <taxon>Brassiceae</taxon>
        <taxon>Brassica</taxon>
    </lineage>
</organism>
<evidence type="ECO:0000313" key="2">
    <source>
        <dbReference type="EMBL" id="KAF2590547.1"/>
    </source>
</evidence>
<dbReference type="Pfam" id="PF08284">
    <property type="entry name" value="RVP_2"/>
    <property type="match status" value="1"/>
</dbReference>
<proteinExistence type="predicted"/>
<feature type="region of interest" description="Disordered" evidence="1">
    <location>
        <begin position="142"/>
        <end position="177"/>
    </location>
</feature>
<dbReference type="PANTHER" id="PTHR33240">
    <property type="entry name" value="OS08G0508500 PROTEIN"/>
    <property type="match status" value="1"/>
</dbReference>